<dbReference type="InterPro" id="IPR012505">
    <property type="entry name" value="YbbR"/>
</dbReference>
<dbReference type="Pfam" id="PF07949">
    <property type="entry name" value="YbbR"/>
    <property type="match status" value="3"/>
</dbReference>
<comment type="caution">
    <text evidence="2">The sequence shown here is derived from an EMBL/GenBank/DDBJ whole genome shotgun (WGS) entry which is preliminary data.</text>
</comment>
<dbReference type="InterPro" id="IPR053154">
    <property type="entry name" value="c-di-AMP_regulator"/>
</dbReference>
<organism evidence="2 3">
    <name type="scientific">Salibacterium salarium</name>
    <dbReference type="NCBI Taxonomy" id="284579"/>
    <lineage>
        <taxon>Bacteria</taxon>
        <taxon>Bacillati</taxon>
        <taxon>Bacillota</taxon>
        <taxon>Bacilli</taxon>
        <taxon>Bacillales</taxon>
        <taxon>Bacillaceae</taxon>
    </lineage>
</organism>
<dbReference type="EMBL" id="RBVX01000077">
    <property type="protein sequence ID" value="RSL29298.1"/>
    <property type="molecule type" value="Genomic_DNA"/>
</dbReference>
<dbReference type="Gene3D" id="2.170.120.40">
    <property type="entry name" value="YbbR-like domain"/>
    <property type="match status" value="2"/>
</dbReference>
<protein>
    <submittedName>
        <fullName evidence="2">YbbR-like domain-containing protein</fullName>
    </submittedName>
</protein>
<dbReference type="PANTHER" id="PTHR37804:SF1">
    <property type="entry name" value="CDAA REGULATORY PROTEIN CDAR"/>
    <property type="match status" value="1"/>
</dbReference>
<reference evidence="2 3" key="1">
    <citation type="submission" date="2018-10" db="EMBL/GenBank/DDBJ databases">
        <title>Draft genome sequence of Bacillus salarius IM0101, isolated from a hypersaline soil in Inner Mongolia, China.</title>
        <authorList>
            <person name="Yamprayoonswat W."/>
            <person name="Boonvisut S."/>
            <person name="Jumpathong W."/>
            <person name="Sittihan S."/>
            <person name="Ruangsuj P."/>
            <person name="Wanthongcharoen S."/>
            <person name="Thongpramul N."/>
            <person name="Pimmason S."/>
            <person name="Yu B."/>
            <person name="Yasawong M."/>
        </authorList>
    </citation>
    <scope>NUCLEOTIDE SEQUENCE [LARGE SCALE GENOMIC DNA]</scope>
    <source>
        <strain evidence="2 3">IM0101</strain>
    </source>
</reference>
<keyword evidence="1" id="KW-0812">Transmembrane</keyword>
<feature type="transmembrane region" description="Helical" evidence="1">
    <location>
        <begin position="24"/>
        <end position="41"/>
    </location>
</feature>
<evidence type="ECO:0000313" key="2">
    <source>
        <dbReference type="EMBL" id="RSL29298.1"/>
    </source>
</evidence>
<accession>A0A3R9P3C4</accession>
<name>A0A3R9P3C4_9BACI</name>
<dbReference type="AlphaFoldDB" id="A0A3R9P3C4"/>
<gene>
    <name evidence="2" type="ORF">D7Z54_31995</name>
</gene>
<sequence length="437" mass="48294">MRKPPLVYGNGEAEKMDKLFNNHWVVRLVSLLIAIMLYTMVNMNNVSNQPGVLPDSEESTYTLNNVDVQVYYNEEDYEVVDMDETVNVELTGSQTSIMLFQLSRPSFEVYADLEGQGEGVHNVRLRHRDFPADLNVSISPRVSSIELQQQETISYPVDVQLMNEEETKEGYTLGGAEVDPEEVNIKAPQSTHEKIDTVRASVDVSGADEQIETESDVAAYDSEGNELDIQMQTETVNVVVPVESPSVQVPVNLAREGTLPDNLGIDSLNIEQTEATIYGPMETINDINGVEAVLDLSEIDENGTLELPVNSPEGIEKVEPETIQVEVEVGEREETVFEDVPIDVQNVPEDLSPTVINPEESVSNVTVYGSASMLEELNAEDISLMADWEDLEGDSSPTTLPVHTSGPTEVRVESDITEVEIEWSDETPPEESGNSNE</sequence>
<keyword evidence="1" id="KW-0472">Membrane</keyword>
<dbReference type="Proteomes" id="UP000275076">
    <property type="component" value="Unassembled WGS sequence"/>
</dbReference>
<evidence type="ECO:0000256" key="1">
    <source>
        <dbReference type="SAM" id="Phobius"/>
    </source>
</evidence>
<dbReference type="OrthoDB" id="2960905at2"/>
<proteinExistence type="predicted"/>
<evidence type="ECO:0000313" key="3">
    <source>
        <dbReference type="Proteomes" id="UP000275076"/>
    </source>
</evidence>
<dbReference type="Gene3D" id="2.170.120.30">
    <property type="match status" value="2"/>
</dbReference>
<keyword evidence="3" id="KW-1185">Reference proteome</keyword>
<keyword evidence="1" id="KW-1133">Transmembrane helix</keyword>
<dbReference type="PANTHER" id="PTHR37804">
    <property type="entry name" value="CDAA REGULATORY PROTEIN CDAR"/>
    <property type="match status" value="1"/>
</dbReference>